<keyword evidence="3" id="KW-1185">Reference proteome</keyword>
<feature type="transmembrane region" description="Helical" evidence="1">
    <location>
        <begin position="123"/>
        <end position="147"/>
    </location>
</feature>
<evidence type="ECO:0000313" key="3">
    <source>
        <dbReference type="Proteomes" id="UP000245461"/>
    </source>
</evidence>
<proteinExistence type="predicted"/>
<organism evidence="2 3">
    <name type="scientific">Zavarzinia aquatilis</name>
    <dbReference type="NCBI Taxonomy" id="2211142"/>
    <lineage>
        <taxon>Bacteria</taxon>
        <taxon>Pseudomonadati</taxon>
        <taxon>Pseudomonadota</taxon>
        <taxon>Alphaproteobacteria</taxon>
        <taxon>Rhodospirillales</taxon>
        <taxon>Zavarziniaceae</taxon>
        <taxon>Zavarzinia</taxon>
    </lineage>
</organism>
<dbReference type="AlphaFoldDB" id="A0A317EI54"/>
<dbReference type="RefSeq" id="WP_109902501.1">
    <property type="nucleotide sequence ID" value="NZ_QGLE01000001.1"/>
</dbReference>
<feature type="transmembrane region" description="Helical" evidence="1">
    <location>
        <begin position="287"/>
        <end position="308"/>
    </location>
</feature>
<reference evidence="2 3" key="1">
    <citation type="submission" date="2018-05" db="EMBL/GenBank/DDBJ databases">
        <title>Zavarzinia sp. HR-AS.</title>
        <authorList>
            <person name="Lee Y."/>
            <person name="Jeon C.O."/>
        </authorList>
    </citation>
    <scope>NUCLEOTIDE SEQUENCE [LARGE SCALE GENOMIC DNA]</scope>
    <source>
        <strain evidence="2 3">HR-AS</strain>
    </source>
</reference>
<feature type="transmembrane region" description="Helical" evidence="1">
    <location>
        <begin position="7"/>
        <end position="27"/>
    </location>
</feature>
<dbReference type="Proteomes" id="UP000245461">
    <property type="component" value="Unassembled WGS sequence"/>
</dbReference>
<accession>A0A317EI54</accession>
<name>A0A317EI54_9PROT</name>
<protein>
    <submittedName>
        <fullName evidence="2">Uncharacterized protein</fullName>
    </submittedName>
</protein>
<feature type="transmembrane region" description="Helical" evidence="1">
    <location>
        <begin position="159"/>
        <end position="182"/>
    </location>
</feature>
<evidence type="ECO:0000313" key="2">
    <source>
        <dbReference type="EMBL" id="PWR25976.1"/>
    </source>
</evidence>
<gene>
    <name evidence="2" type="ORF">DKG74_03245</name>
</gene>
<keyword evidence="1" id="KW-0812">Transmembrane</keyword>
<evidence type="ECO:0000256" key="1">
    <source>
        <dbReference type="SAM" id="Phobius"/>
    </source>
</evidence>
<dbReference type="EMBL" id="QGLE01000001">
    <property type="protein sequence ID" value="PWR25976.1"/>
    <property type="molecule type" value="Genomic_DNA"/>
</dbReference>
<comment type="caution">
    <text evidence="2">The sequence shown here is derived from an EMBL/GenBank/DDBJ whole genome shotgun (WGS) entry which is preliminary data.</text>
</comment>
<keyword evidence="1" id="KW-0472">Membrane</keyword>
<sequence length="328" mass="35471">MTRVFTAIPLLIAAIAAFVAWWFLAGFGDAPPATLLLPREQTQVWFADARLVSQKANYESYRLDIDVVNVGTEAKVLGYEWEQSLADVARVLGDEIEDGFMEVRFDPERPDIAYRGTVSLFQLAGGLFALAIFLLMLPVGVTVLLAVATSSSRDLRLPLRLYAVGVGALSVVLGLGIAWSFATERPVRLLDRFTSDVQTAVVEYAGWRRQSLVSAAPSRPQLLRPEISVSLATRSAPQALRGLDAVLALPGETPPLPLQPGQEVRVTIFPGDDARLVSWPLRPLSGVGIGLGVALFGGIAGFGAAIRLRRPRRAPVSRPRSPLRRIGG</sequence>
<keyword evidence="1" id="KW-1133">Transmembrane helix</keyword>